<dbReference type="AlphaFoldDB" id="A0A8B0SJR8"/>
<reference evidence="17" key="2">
    <citation type="submission" date="2021-04" db="EMBL/GenBank/DDBJ databases">
        <title>Complete Genome and methylome analysis of Thiothrix fructosivorans ATCC 49748.</title>
        <authorList>
            <person name="Fomenkov A."/>
            <person name="Sun L."/>
            <person name="Vincze T."/>
            <person name="Grabovich M.Y."/>
            <person name="Roberts R.J."/>
        </authorList>
    </citation>
    <scope>NUCLEOTIDE SEQUENCE</scope>
    <source>
        <strain evidence="17">ATCC 49748</strain>
    </source>
</reference>
<evidence type="ECO:0000256" key="13">
    <source>
        <dbReference type="ARBA" id="ARBA00023295"/>
    </source>
</evidence>
<dbReference type="InterPro" id="IPR004035">
    <property type="entry name" value="Endouclease-III_FeS-bd_BS"/>
</dbReference>
<proteinExistence type="inferred from homology"/>
<gene>
    <name evidence="17" type="primary">mutY</name>
    <name evidence="17" type="ORF">J1836_011300</name>
    <name evidence="16" type="ORF">J1836_15915</name>
</gene>
<name>A0A8B0SJR8_9GAMM</name>
<dbReference type="InterPro" id="IPR015797">
    <property type="entry name" value="NUDIX_hydrolase-like_dom_sf"/>
</dbReference>
<dbReference type="RefSeq" id="WP_207252123.1">
    <property type="nucleotide sequence ID" value="NZ_JAFMPM010000008.1"/>
</dbReference>
<dbReference type="CDD" id="cd03431">
    <property type="entry name" value="NUDIX_DNA_Glycosylase_C-MutY"/>
    <property type="match status" value="1"/>
</dbReference>
<dbReference type="GO" id="GO:0051539">
    <property type="term" value="F:4 iron, 4 sulfur cluster binding"/>
    <property type="evidence" value="ECO:0007669"/>
    <property type="project" value="UniProtKB-UniRule"/>
</dbReference>
<evidence type="ECO:0000256" key="5">
    <source>
        <dbReference type="ARBA" id="ARBA00022023"/>
    </source>
</evidence>
<dbReference type="PANTHER" id="PTHR42944">
    <property type="entry name" value="ADENINE DNA GLYCOSYLASE"/>
    <property type="match status" value="1"/>
</dbReference>
<accession>A0A8B0SJR8</accession>
<dbReference type="CDD" id="cd00056">
    <property type="entry name" value="ENDO3c"/>
    <property type="match status" value="1"/>
</dbReference>
<dbReference type="PANTHER" id="PTHR42944:SF1">
    <property type="entry name" value="ADENINE DNA GLYCOSYLASE"/>
    <property type="match status" value="1"/>
</dbReference>
<dbReference type="GO" id="GO:0000701">
    <property type="term" value="F:purine-specific mismatch base pair DNA N-glycosylase activity"/>
    <property type="evidence" value="ECO:0007669"/>
    <property type="project" value="UniProtKB-EC"/>
</dbReference>
<keyword evidence="7" id="KW-0479">Metal-binding</keyword>
<dbReference type="SUPFAM" id="SSF55811">
    <property type="entry name" value="Nudix"/>
    <property type="match status" value="1"/>
</dbReference>
<evidence type="ECO:0000256" key="4">
    <source>
        <dbReference type="ARBA" id="ARBA00012045"/>
    </source>
</evidence>
<evidence type="ECO:0000313" key="18">
    <source>
        <dbReference type="Proteomes" id="UP000664466"/>
    </source>
</evidence>
<organism evidence="17">
    <name type="scientific">Thiothrix fructosivorans</name>
    <dbReference type="NCBI Taxonomy" id="111770"/>
    <lineage>
        <taxon>Bacteria</taxon>
        <taxon>Pseudomonadati</taxon>
        <taxon>Pseudomonadota</taxon>
        <taxon>Gammaproteobacteria</taxon>
        <taxon>Thiotrichales</taxon>
        <taxon>Thiotrichaceae</taxon>
        <taxon>Thiothrix</taxon>
    </lineage>
</organism>
<keyword evidence="10 14" id="KW-0408">Iron</keyword>
<dbReference type="Gene3D" id="3.90.79.10">
    <property type="entry name" value="Nucleoside Triphosphate Pyrophosphohydrolase"/>
    <property type="match status" value="1"/>
</dbReference>
<evidence type="ECO:0000256" key="6">
    <source>
        <dbReference type="ARBA" id="ARBA00022485"/>
    </source>
</evidence>
<dbReference type="GO" id="GO:0046872">
    <property type="term" value="F:metal ion binding"/>
    <property type="evidence" value="ECO:0007669"/>
    <property type="project" value="UniProtKB-UniRule"/>
</dbReference>
<dbReference type="Gene3D" id="1.10.1670.10">
    <property type="entry name" value="Helix-hairpin-Helix base-excision DNA repair enzymes (C-terminal)"/>
    <property type="match status" value="1"/>
</dbReference>
<dbReference type="InterPro" id="IPR005760">
    <property type="entry name" value="A/G_AdeGlyc_MutY"/>
</dbReference>
<evidence type="ECO:0000256" key="9">
    <source>
        <dbReference type="ARBA" id="ARBA00022801"/>
    </source>
</evidence>
<evidence type="ECO:0000256" key="7">
    <source>
        <dbReference type="ARBA" id="ARBA00022723"/>
    </source>
</evidence>
<keyword evidence="11" id="KW-0411">Iron-sulfur</keyword>
<dbReference type="PROSITE" id="PS00764">
    <property type="entry name" value="ENDONUCLEASE_III_1"/>
    <property type="match status" value="1"/>
</dbReference>
<keyword evidence="18" id="KW-1185">Reference proteome</keyword>
<comment type="catalytic activity">
    <reaction evidence="1 14">
        <text>Hydrolyzes free adenine bases from 7,8-dihydro-8-oxoguanine:adenine mismatched double-stranded DNA, leaving an apurinic site.</text>
        <dbReference type="EC" id="3.2.2.31"/>
    </reaction>
</comment>
<evidence type="ECO:0000256" key="10">
    <source>
        <dbReference type="ARBA" id="ARBA00023004"/>
    </source>
</evidence>
<dbReference type="SMART" id="SM00478">
    <property type="entry name" value="ENDO3c"/>
    <property type="match status" value="1"/>
</dbReference>
<keyword evidence="6" id="KW-0004">4Fe-4S</keyword>
<dbReference type="Pfam" id="PF14815">
    <property type="entry name" value="NUDIX_4"/>
    <property type="match status" value="1"/>
</dbReference>
<dbReference type="Proteomes" id="UP000664466">
    <property type="component" value="Unassembled WGS sequence"/>
</dbReference>
<evidence type="ECO:0000256" key="1">
    <source>
        <dbReference type="ARBA" id="ARBA00000843"/>
    </source>
</evidence>
<dbReference type="EMBL" id="JAFMPM010000008">
    <property type="protein sequence ID" value="MBO0614389.1"/>
    <property type="molecule type" value="Genomic_DNA"/>
</dbReference>
<evidence type="ECO:0000256" key="3">
    <source>
        <dbReference type="ARBA" id="ARBA00008343"/>
    </source>
</evidence>
<dbReference type="NCBIfam" id="TIGR01084">
    <property type="entry name" value="mutY"/>
    <property type="match status" value="1"/>
</dbReference>
<dbReference type="GO" id="GO:0035485">
    <property type="term" value="F:adenine/guanine mispair binding"/>
    <property type="evidence" value="ECO:0007669"/>
    <property type="project" value="TreeGrafter"/>
</dbReference>
<dbReference type="InterPro" id="IPR044298">
    <property type="entry name" value="MIG/MutY"/>
</dbReference>
<evidence type="ECO:0000256" key="14">
    <source>
        <dbReference type="RuleBase" id="RU365096"/>
    </source>
</evidence>
<dbReference type="GO" id="GO:0006298">
    <property type="term" value="P:mismatch repair"/>
    <property type="evidence" value="ECO:0007669"/>
    <property type="project" value="TreeGrafter"/>
</dbReference>
<comment type="cofactor">
    <cofactor evidence="14">
        <name>[4Fe-4S] cluster</name>
        <dbReference type="ChEBI" id="CHEBI:49883"/>
    </cofactor>
    <text evidence="14">Binds 1 [4Fe-4S] cluster.</text>
</comment>
<sequence>MMMTFADKVLVWFDQHGRKDLPWQQNPTPYRVWVSEIMLQQTQVATVIPYYERFMQRFPDVQTLADAPQDDVLKHWEGLGYYSRARNLHKTAQQVRDEYAGAFPTTLPSMEALAGIGRSTAAAILSLSHGQREAILDGNVKRVLARYHAIAGWSGEPRTLKQLWEHAEQHLPASRNADYTQAMMDMGATLCTRSKPLCLLCPLQDGCQAFQQGRPHDYPGKRPKKNLPEKSAIALLLRNHDGELLLQHRPPTGIWGGLWSFPEFANETAMHDWLAQHIGQNGTVSARLPILTHTFSHYRLHLQPLQVDLDVQPARIMEGNGWLWYKAGTHFTGGLSAAVRQFFQNIDSTTEEIT</sequence>
<evidence type="ECO:0000313" key="16">
    <source>
        <dbReference type="EMBL" id="MBO0614389.1"/>
    </source>
</evidence>
<comment type="function">
    <text evidence="2">Adenine glycosylase active on G-A mispairs. MutY also corrects error-prone DNA synthesis past GO lesions which are due to the oxidatively damaged form of guanine: 7,8-dihydro-8-oxoguanine (8-oxo-dGTP).</text>
</comment>
<evidence type="ECO:0000259" key="15">
    <source>
        <dbReference type="SMART" id="SM00478"/>
    </source>
</evidence>
<dbReference type="EC" id="3.2.2.31" evidence="4 14"/>
<comment type="similarity">
    <text evidence="3 14">Belongs to the Nth/MutY family.</text>
</comment>
<evidence type="ECO:0000313" key="17">
    <source>
        <dbReference type="EMBL" id="QTX09232.1"/>
    </source>
</evidence>
<dbReference type="EMBL" id="CP072748">
    <property type="protein sequence ID" value="QTX09232.1"/>
    <property type="molecule type" value="Genomic_DNA"/>
</dbReference>
<dbReference type="Gene3D" id="1.10.340.30">
    <property type="entry name" value="Hypothetical protein, domain 2"/>
    <property type="match status" value="1"/>
</dbReference>
<dbReference type="InterPro" id="IPR003265">
    <property type="entry name" value="HhH-GPD_domain"/>
</dbReference>
<evidence type="ECO:0000256" key="11">
    <source>
        <dbReference type="ARBA" id="ARBA00023014"/>
    </source>
</evidence>
<dbReference type="GO" id="GO:0034039">
    <property type="term" value="F:8-oxo-7,8-dihydroguanine DNA N-glycosylase activity"/>
    <property type="evidence" value="ECO:0007669"/>
    <property type="project" value="TreeGrafter"/>
</dbReference>
<evidence type="ECO:0000256" key="12">
    <source>
        <dbReference type="ARBA" id="ARBA00023204"/>
    </source>
</evidence>
<dbReference type="GO" id="GO:0032357">
    <property type="term" value="F:oxidized purine DNA binding"/>
    <property type="evidence" value="ECO:0007669"/>
    <property type="project" value="TreeGrafter"/>
</dbReference>
<protein>
    <recommendedName>
        <fullName evidence="5 14">Adenine DNA glycosylase</fullName>
        <ecNumber evidence="4 14">3.2.2.31</ecNumber>
    </recommendedName>
</protein>
<dbReference type="GO" id="GO:0006284">
    <property type="term" value="P:base-excision repair"/>
    <property type="evidence" value="ECO:0007669"/>
    <property type="project" value="UniProtKB-UniRule"/>
</dbReference>
<dbReference type="Pfam" id="PF00730">
    <property type="entry name" value="HhH-GPD"/>
    <property type="match status" value="1"/>
</dbReference>
<keyword evidence="13 14" id="KW-0326">Glycosidase</keyword>
<keyword evidence="8 14" id="KW-0227">DNA damage</keyword>
<dbReference type="SUPFAM" id="SSF48150">
    <property type="entry name" value="DNA-glycosylase"/>
    <property type="match status" value="1"/>
</dbReference>
<dbReference type="InterPro" id="IPR023170">
    <property type="entry name" value="HhH_base_excis_C"/>
</dbReference>
<dbReference type="InterPro" id="IPR029119">
    <property type="entry name" value="MutY_C"/>
</dbReference>
<dbReference type="FunFam" id="1.10.340.30:FF:000002">
    <property type="entry name" value="Adenine DNA glycosylase"/>
    <property type="match status" value="1"/>
</dbReference>
<dbReference type="NCBIfam" id="NF008132">
    <property type="entry name" value="PRK10880.1"/>
    <property type="match status" value="1"/>
</dbReference>
<evidence type="ECO:0000256" key="2">
    <source>
        <dbReference type="ARBA" id="ARBA00002933"/>
    </source>
</evidence>
<reference evidence="16 18" key="1">
    <citation type="submission" date="2021-03" db="EMBL/GenBank/DDBJ databases">
        <title>Draft genome and methylome analysis of Thiotrix fructosivoruns ATCC 49748.</title>
        <authorList>
            <person name="Fomenkov A."/>
            <person name="Grabovich M.Y."/>
            <person name="Roberts R.J."/>
        </authorList>
    </citation>
    <scope>NUCLEOTIDE SEQUENCE [LARGE SCALE GENOMIC DNA]</scope>
    <source>
        <strain evidence="16 18">ATCC 49748</strain>
    </source>
</reference>
<keyword evidence="12" id="KW-0234">DNA repair</keyword>
<evidence type="ECO:0000256" key="8">
    <source>
        <dbReference type="ARBA" id="ARBA00022763"/>
    </source>
</evidence>
<dbReference type="InterPro" id="IPR011257">
    <property type="entry name" value="DNA_glycosylase"/>
</dbReference>
<keyword evidence="9" id="KW-0378">Hydrolase</keyword>
<feature type="domain" description="HhH-GPD" evidence="15">
    <location>
        <begin position="38"/>
        <end position="189"/>
    </location>
</feature>